<dbReference type="EMBL" id="CP048649">
    <property type="protein sequence ID" value="QIB69781.1"/>
    <property type="molecule type" value="Genomic_DNA"/>
</dbReference>
<keyword evidence="1" id="KW-0175">Coiled coil</keyword>
<sequence>MAFEKLKSKVQTAFKENKKILPMLGSIDIVDAIIEMESLKEVFNEFNLELVRKDYATIDELLHGIKEHKNVKYLFISDMALIGIDEGKYEVIRKVREEYPDITIAMFFNDEKPDEPYKNWAYGYKVYHIYYANSGAFDFDKIIKDIAQNAIPVTEASVGQEELEKKEYLIKQKEKELEEKEYQLQELEKKLAETENLEHTEENSRQIVLLKEQIKNMQQFKREAEEHVENIKKQHEQEKAELTIQFEQEKKEYKKQLKELDDAVKLQVQTIKELSSQPGATASVQVKTLGCITIGVFSISPGAGSTYTSISLGEQLGAAGYPTAVIAMDGKKELKYAPEKYADYIVPDNQEKQSQSILLGTISKGYNFVIEDFGYLFPLSPNGKLQVGAGRVSDRQEDVAELLRCSYKIAVGFSDPWHIGKLNFFIDNQIPDPLMSIFSIKGYSDSKELGKCSLPMCERDSEILNQLIFRQLGISVEKERQRRGLFK</sequence>
<protein>
    <submittedName>
        <fullName evidence="2">Uncharacterized protein</fullName>
    </submittedName>
</protein>
<feature type="coiled-coil region" evidence="1">
    <location>
        <begin position="163"/>
        <end position="277"/>
    </location>
</feature>
<dbReference type="KEGG" id="abut:Ami103574_10820"/>
<evidence type="ECO:0000256" key="1">
    <source>
        <dbReference type="SAM" id="Coils"/>
    </source>
</evidence>
<evidence type="ECO:0000313" key="2">
    <source>
        <dbReference type="EMBL" id="QIB69781.1"/>
    </source>
</evidence>
<name>A0A858BUQ3_9FIRM</name>
<organism evidence="2 3">
    <name type="scientific">Aminipila butyrica</name>
    <dbReference type="NCBI Taxonomy" id="433296"/>
    <lineage>
        <taxon>Bacteria</taxon>
        <taxon>Bacillati</taxon>
        <taxon>Bacillota</taxon>
        <taxon>Clostridia</taxon>
        <taxon>Peptostreptococcales</taxon>
        <taxon>Anaerovoracaceae</taxon>
        <taxon>Aminipila</taxon>
    </lineage>
</organism>
<proteinExistence type="predicted"/>
<dbReference type="RefSeq" id="WP_163067021.1">
    <property type="nucleotide sequence ID" value="NZ_CP048649.1"/>
</dbReference>
<dbReference type="AlphaFoldDB" id="A0A858BUQ3"/>
<evidence type="ECO:0000313" key="3">
    <source>
        <dbReference type="Proteomes" id="UP000466848"/>
    </source>
</evidence>
<accession>A0A858BUQ3</accession>
<dbReference type="Proteomes" id="UP000466848">
    <property type="component" value="Chromosome"/>
</dbReference>
<reference evidence="2 3" key="1">
    <citation type="submission" date="2020-02" db="EMBL/GenBank/DDBJ databases">
        <authorList>
            <person name="Kim Y.B."/>
            <person name="Roh S.W."/>
        </authorList>
    </citation>
    <scope>NUCLEOTIDE SEQUENCE [LARGE SCALE GENOMIC DNA]</scope>
    <source>
        <strain evidence="2 3">DSM 103574</strain>
    </source>
</reference>
<keyword evidence="3" id="KW-1185">Reference proteome</keyword>
<gene>
    <name evidence="2" type="ORF">Ami103574_10820</name>
</gene>